<feature type="region of interest" description="Disordered" evidence="1">
    <location>
        <begin position="1"/>
        <end position="52"/>
    </location>
</feature>
<accession>A0A078ABB3</accession>
<evidence type="ECO:0000313" key="2">
    <source>
        <dbReference type="EMBL" id="CDW79454.1"/>
    </source>
</evidence>
<dbReference type="AlphaFoldDB" id="A0A078ABB3"/>
<dbReference type="Proteomes" id="UP000039865">
    <property type="component" value="Unassembled WGS sequence"/>
</dbReference>
<evidence type="ECO:0000313" key="3">
    <source>
        <dbReference type="Proteomes" id="UP000039865"/>
    </source>
</evidence>
<protein>
    <submittedName>
        <fullName evidence="2">Uncharacterized protein</fullName>
    </submittedName>
</protein>
<proteinExistence type="predicted"/>
<name>A0A078ABB3_STYLE</name>
<dbReference type="EMBL" id="CCKQ01008016">
    <property type="protein sequence ID" value="CDW79454.1"/>
    <property type="molecule type" value="Genomic_DNA"/>
</dbReference>
<dbReference type="InParanoid" id="A0A078ABB3"/>
<reference evidence="2 3" key="1">
    <citation type="submission" date="2014-06" db="EMBL/GenBank/DDBJ databases">
        <authorList>
            <person name="Swart Estienne"/>
        </authorList>
    </citation>
    <scope>NUCLEOTIDE SEQUENCE [LARGE SCALE GENOMIC DNA]</scope>
    <source>
        <strain evidence="2 3">130c</strain>
    </source>
</reference>
<evidence type="ECO:0000256" key="1">
    <source>
        <dbReference type="SAM" id="MobiDB-lite"/>
    </source>
</evidence>
<keyword evidence="3" id="KW-1185">Reference proteome</keyword>
<organism evidence="2 3">
    <name type="scientific">Stylonychia lemnae</name>
    <name type="common">Ciliate</name>
    <dbReference type="NCBI Taxonomy" id="5949"/>
    <lineage>
        <taxon>Eukaryota</taxon>
        <taxon>Sar</taxon>
        <taxon>Alveolata</taxon>
        <taxon>Ciliophora</taxon>
        <taxon>Intramacronucleata</taxon>
        <taxon>Spirotrichea</taxon>
        <taxon>Stichotrichia</taxon>
        <taxon>Sporadotrichida</taxon>
        <taxon>Oxytrichidae</taxon>
        <taxon>Stylonychinae</taxon>
        <taxon>Stylonychia</taxon>
    </lineage>
</organism>
<sequence>MSSSFYQTKVRSPKNQGTLKNGAESKQRNLKSRNQAQPDKIRGPHKRNSSTRYNDFSFSLSLIIDTIQQQFAKLTKVLCGSCNFKHSKQLSTLDISIKQAKTFLQEYFSIDEHPLSSQRQSLNEVTEKTPYQTFLNDYYDENIMISHRGIQTQIQSMNVENLRNKNLDLKVNQAYEYFSGSNFKTSNQNLCSQDISSTEFRCDQDETEANEDMEQNRENVRLSTIQEEIKKPFENFGLIKTSIILQKDIKVNYFNCTQVNLGRHWNPVMHKQKRSDSQLKQLQQQQQLKSIESNKENQLTRCNQSQIILRQISQDRPVSYRYDPKLNLKNRRPLSQCFVDDESQESQRYSQAGYQLDSFRRKNNQTPLIQIDGSSRLLFN</sequence>
<feature type="compositionally biased region" description="Polar residues" evidence="1">
    <location>
        <begin position="1"/>
        <end position="19"/>
    </location>
</feature>
<gene>
    <name evidence="2" type="primary">Contig9979.g10670</name>
    <name evidence="2" type="ORF">STYLEM_8442</name>
</gene>